<evidence type="ECO:0000313" key="4">
    <source>
        <dbReference type="EMBL" id="KAA3436434.1"/>
    </source>
</evidence>
<dbReference type="GO" id="GO:0000156">
    <property type="term" value="F:phosphorelay response regulator activity"/>
    <property type="evidence" value="ECO:0007669"/>
    <property type="project" value="TreeGrafter"/>
</dbReference>
<dbReference type="Pfam" id="PF00072">
    <property type="entry name" value="Response_reg"/>
    <property type="match status" value="1"/>
</dbReference>
<feature type="modified residue" description="4-aspartylphosphate" evidence="1">
    <location>
        <position position="54"/>
    </location>
</feature>
<dbReference type="InterPro" id="IPR051271">
    <property type="entry name" value="2C-system_Tx_regulators"/>
</dbReference>
<dbReference type="SUPFAM" id="SSF52172">
    <property type="entry name" value="CheY-like"/>
    <property type="match status" value="1"/>
</dbReference>
<dbReference type="Gene3D" id="2.40.50.1020">
    <property type="entry name" value="LytTr DNA-binding domain"/>
    <property type="match status" value="1"/>
</dbReference>
<dbReference type="RefSeq" id="WP_149092376.1">
    <property type="nucleotide sequence ID" value="NZ_VKKY01000003.1"/>
</dbReference>
<dbReference type="SMART" id="SM00448">
    <property type="entry name" value="REC"/>
    <property type="match status" value="1"/>
</dbReference>
<keyword evidence="1" id="KW-0597">Phosphoprotein</keyword>
<keyword evidence="5" id="KW-1185">Reference proteome</keyword>
<dbReference type="AlphaFoldDB" id="A0A5B6TBM2"/>
<dbReference type="OrthoDB" id="1646880at2"/>
<dbReference type="EMBL" id="VKKY01000003">
    <property type="protein sequence ID" value="KAA3436434.1"/>
    <property type="molecule type" value="Genomic_DNA"/>
</dbReference>
<dbReference type="InterPro" id="IPR001789">
    <property type="entry name" value="Sig_transdc_resp-reg_receiver"/>
</dbReference>
<proteinExistence type="predicted"/>
<evidence type="ECO:0000313" key="5">
    <source>
        <dbReference type="Proteomes" id="UP000324133"/>
    </source>
</evidence>
<sequence length="249" mass="28233">MIRCICVDDEAYASALLKAYIQKIPFLEFVGSTTSPIEALGWVSESRADLVFLDIQMPELTGLQFLKLCGNKCKVILTTAYPEYALEGYEHDVVDYLLKPIAFDRFLKAVQKAQALLQPVALAAPSPTPVQPPSAPAAPTHPEYMFVKGESKNKFLRINYADILFIEGLKNYVSLYLPQQRVVTYQTLRDLEEQLPQPPFYRVHKSYIISIDKVGMVDGNTLYIQDKSIPIGETYREGFFRLIRENQQG</sequence>
<dbReference type="Proteomes" id="UP000324133">
    <property type="component" value="Unassembled WGS sequence"/>
</dbReference>
<organism evidence="4 5">
    <name type="scientific">Rufibacter hautae</name>
    <dbReference type="NCBI Taxonomy" id="2595005"/>
    <lineage>
        <taxon>Bacteria</taxon>
        <taxon>Pseudomonadati</taxon>
        <taxon>Bacteroidota</taxon>
        <taxon>Cytophagia</taxon>
        <taxon>Cytophagales</taxon>
        <taxon>Hymenobacteraceae</taxon>
        <taxon>Rufibacter</taxon>
    </lineage>
</organism>
<evidence type="ECO:0000259" key="3">
    <source>
        <dbReference type="PROSITE" id="PS50930"/>
    </source>
</evidence>
<gene>
    <name evidence="4" type="ORF">FOA19_18755</name>
</gene>
<evidence type="ECO:0000256" key="1">
    <source>
        <dbReference type="PROSITE-ProRule" id="PRU00169"/>
    </source>
</evidence>
<evidence type="ECO:0000259" key="2">
    <source>
        <dbReference type="PROSITE" id="PS50110"/>
    </source>
</evidence>
<dbReference type="SMART" id="SM00850">
    <property type="entry name" value="LytTR"/>
    <property type="match status" value="1"/>
</dbReference>
<dbReference type="PROSITE" id="PS50110">
    <property type="entry name" value="RESPONSE_REGULATORY"/>
    <property type="match status" value="1"/>
</dbReference>
<dbReference type="InterPro" id="IPR011006">
    <property type="entry name" value="CheY-like_superfamily"/>
</dbReference>
<comment type="caution">
    <text evidence="4">The sequence shown here is derived from an EMBL/GenBank/DDBJ whole genome shotgun (WGS) entry which is preliminary data.</text>
</comment>
<dbReference type="PANTHER" id="PTHR45526:SF1">
    <property type="entry name" value="TRANSCRIPTIONAL REGULATORY PROTEIN DCUR-RELATED"/>
    <property type="match status" value="1"/>
</dbReference>
<dbReference type="Gene3D" id="3.40.50.2300">
    <property type="match status" value="1"/>
</dbReference>
<accession>A0A5B6TBM2</accession>
<dbReference type="GO" id="GO:0003677">
    <property type="term" value="F:DNA binding"/>
    <property type="evidence" value="ECO:0007669"/>
    <property type="project" value="InterPro"/>
</dbReference>
<dbReference type="PROSITE" id="PS50930">
    <property type="entry name" value="HTH_LYTTR"/>
    <property type="match status" value="1"/>
</dbReference>
<dbReference type="PANTHER" id="PTHR45526">
    <property type="entry name" value="TRANSCRIPTIONAL REGULATORY PROTEIN DPIA"/>
    <property type="match status" value="1"/>
</dbReference>
<name>A0A5B6TBM2_9BACT</name>
<protein>
    <submittedName>
        <fullName evidence="4">Response regulator transcription factor</fullName>
    </submittedName>
</protein>
<dbReference type="Pfam" id="PF04397">
    <property type="entry name" value="LytTR"/>
    <property type="match status" value="1"/>
</dbReference>
<dbReference type="InterPro" id="IPR007492">
    <property type="entry name" value="LytTR_DNA-bd_dom"/>
</dbReference>
<reference evidence="4 5" key="1">
    <citation type="submission" date="2019-07" db="EMBL/GenBank/DDBJ databases">
        <title>Rufibacter sp. nov., isolated from lake sediment.</title>
        <authorList>
            <person name="Qu J.-H."/>
        </authorList>
    </citation>
    <scope>NUCLEOTIDE SEQUENCE [LARGE SCALE GENOMIC DNA]</scope>
    <source>
        <strain evidence="4 5">NBS58-1</strain>
    </source>
</reference>
<feature type="domain" description="HTH LytTR-type" evidence="3">
    <location>
        <begin position="147"/>
        <end position="214"/>
    </location>
</feature>
<feature type="domain" description="Response regulatory" evidence="2">
    <location>
        <begin position="3"/>
        <end position="114"/>
    </location>
</feature>